<dbReference type="VEuPathDB" id="FungiDB:CJJ09_000042"/>
<evidence type="ECO:0000256" key="3">
    <source>
        <dbReference type="ARBA" id="ARBA00019083"/>
    </source>
</evidence>
<dbReference type="FunFam" id="3.40.50.300:FF:001499">
    <property type="entry name" value="Origin recognition complex subunit 4, putative"/>
    <property type="match status" value="1"/>
</dbReference>
<evidence type="ECO:0000256" key="4">
    <source>
        <dbReference type="ARBA" id="ARBA00022705"/>
    </source>
</evidence>
<dbReference type="SMART" id="SM00382">
    <property type="entry name" value="AAA"/>
    <property type="match status" value="1"/>
</dbReference>
<feature type="compositionally biased region" description="Basic and acidic residues" evidence="7">
    <location>
        <begin position="158"/>
        <end position="180"/>
    </location>
</feature>
<keyword evidence="4" id="KW-0235">DNA replication</keyword>
<evidence type="ECO:0000313" key="9">
    <source>
        <dbReference type="EMBL" id="KNE02694.1"/>
    </source>
</evidence>
<dbReference type="InterPro" id="IPR016527">
    <property type="entry name" value="ORC4"/>
</dbReference>
<accession>A0A0L0P8N5</accession>
<dbReference type="InterPro" id="IPR032705">
    <property type="entry name" value="ORC4_C"/>
</dbReference>
<keyword evidence="5" id="KW-0238">DNA-binding</keyword>
<dbReference type="Pfam" id="PF14629">
    <property type="entry name" value="ORC4_C"/>
    <property type="match status" value="1"/>
</dbReference>
<dbReference type="PANTHER" id="PTHR12087">
    <property type="entry name" value="ORIGIN RECOGNITION COMPLEX SUBUNIT 4"/>
    <property type="match status" value="1"/>
</dbReference>
<sequence>MSYLDFTGEFNSIKRALLEELKRDKFVQRLQSERKPRTVDELSSEEELFFDAPEVDSAPKPKVEVDAGPVIKPRKRLVLSGIEELKQAREIEQRPKKRVLLTGIQELREANEKKPKKRVKLITMMPHEGANAAGTNEGAAQTLNSGRSADQVGPDGQKNSKEEVPEKNVQDGNENKHRAPDSLSDCNAGDIELMKRIIMSQLTGREFPFFEECLLAPTYKEIYKMLQHTICDREGTSGLLIGPRGTGKSLVVNRALENLQKQYGRLFITVKLNATHHSDDKLALREIARQLDVNATSDDANKRTFEQRAISDTFTNILLALDSKTPGGTPIVFVIDEIERFTGSTKQTLLYNLFDLSQSSKVPICVLGISTKITTRELLEKRVRSRFSQRMITTHESSSIEEFWNNAKLSLLVHPTAMESFKDKQYPIQWNEKVEEAFSRPSQLTRVVYRIFFSTKKYQQFNNCFMLPVSLITPVSPFLDDGKAAEYLLMQSHSPVQSIVKSLSNTELLLTIAAARWIAKADTPNVNFNLAYKEYTEMMKQFNAEATTLSSNTSHLDNFVLAGIKVSQRIWSAKVMRDSWDKLYRHGLLFDIITSNNEVNANNNHNMYKLVVLDASKTLQLDVTLEELGQIIPEGDLYKKLTKL</sequence>
<proteinExistence type="inferred from homology"/>
<dbReference type="SUPFAM" id="SSF52540">
    <property type="entry name" value="P-loop containing nucleoside triphosphate hydrolases"/>
    <property type="match status" value="1"/>
</dbReference>
<gene>
    <name evidence="9" type="ORF">QG37_00066</name>
</gene>
<comment type="caution">
    <text evidence="9">The sequence shown here is derived from an EMBL/GenBank/DDBJ whole genome shotgun (WGS) entry which is preliminary data.</text>
</comment>
<dbReference type="VEuPathDB" id="FungiDB:CJJ07_000812"/>
<dbReference type="PANTHER" id="PTHR12087:SF0">
    <property type="entry name" value="ORIGIN RECOGNITION COMPLEX SUBUNIT 4"/>
    <property type="match status" value="1"/>
</dbReference>
<dbReference type="Gene3D" id="3.40.50.300">
    <property type="entry name" value="P-loop containing nucleotide triphosphate hydrolases"/>
    <property type="match status" value="1"/>
</dbReference>
<evidence type="ECO:0000256" key="2">
    <source>
        <dbReference type="ARBA" id="ARBA00005334"/>
    </source>
</evidence>
<evidence type="ECO:0000313" key="10">
    <source>
        <dbReference type="Proteomes" id="UP000037122"/>
    </source>
</evidence>
<dbReference type="AlphaFoldDB" id="A0A0L0P8N5"/>
<name>A0A0L0P8N5_CANAR</name>
<evidence type="ECO:0000256" key="1">
    <source>
        <dbReference type="ARBA" id="ARBA00004123"/>
    </source>
</evidence>
<dbReference type="EMBL" id="LGST01000002">
    <property type="protein sequence ID" value="KNE02694.1"/>
    <property type="molecule type" value="Genomic_DNA"/>
</dbReference>
<dbReference type="InterPro" id="IPR003593">
    <property type="entry name" value="AAA+_ATPase"/>
</dbReference>
<feature type="region of interest" description="Disordered" evidence="7">
    <location>
        <begin position="129"/>
        <end position="184"/>
    </location>
</feature>
<dbReference type="GO" id="GO:0003688">
    <property type="term" value="F:DNA replication origin binding"/>
    <property type="evidence" value="ECO:0007669"/>
    <property type="project" value="TreeGrafter"/>
</dbReference>
<dbReference type="GO" id="GO:0005664">
    <property type="term" value="C:nuclear origin of replication recognition complex"/>
    <property type="evidence" value="ECO:0007669"/>
    <property type="project" value="TreeGrafter"/>
</dbReference>
<dbReference type="GO" id="GO:0006270">
    <property type="term" value="P:DNA replication initiation"/>
    <property type="evidence" value="ECO:0007669"/>
    <property type="project" value="TreeGrafter"/>
</dbReference>
<comment type="subcellular location">
    <subcellularLocation>
        <location evidence="1">Nucleus</location>
    </subcellularLocation>
</comment>
<dbReference type="VEuPathDB" id="FungiDB:QG37_00066"/>
<dbReference type="VEuPathDB" id="FungiDB:B9J08_003892"/>
<dbReference type="VEuPathDB" id="FungiDB:CJI96_0002588"/>
<dbReference type="InterPro" id="IPR027417">
    <property type="entry name" value="P-loop_NTPase"/>
</dbReference>
<protein>
    <recommendedName>
        <fullName evidence="3">Origin recognition complex subunit 4</fullName>
    </recommendedName>
</protein>
<feature type="compositionally biased region" description="Low complexity" evidence="7">
    <location>
        <begin position="129"/>
        <end position="140"/>
    </location>
</feature>
<dbReference type="CDD" id="cd00009">
    <property type="entry name" value="AAA"/>
    <property type="match status" value="1"/>
</dbReference>
<reference evidence="10" key="1">
    <citation type="journal article" date="2015" name="BMC Genomics">
        <title>Draft genome of a commonly misdiagnosed multidrug resistant pathogen Candida auris.</title>
        <authorList>
            <person name="Chatterjee S."/>
            <person name="Alampalli S.V."/>
            <person name="Nageshan R.K."/>
            <person name="Chettiar S.T."/>
            <person name="Joshi S."/>
            <person name="Tatu U.S."/>
        </authorList>
    </citation>
    <scope>NUCLEOTIDE SEQUENCE [LARGE SCALE GENOMIC DNA]</scope>
    <source>
        <strain evidence="10">6684</strain>
    </source>
</reference>
<evidence type="ECO:0000256" key="6">
    <source>
        <dbReference type="ARBA" id="ARBA00023242"/>
    </source>
</evidence>
<dbReference type="Proteomes" id="UP000037122">
    <property type="component" value="Unassembled WGS sequence"/>
</dbReference>
<dbReference type="VEuPathDB" id="FungiDB:CJI97_004129"/>
<keyword evidence="6" id="KW-0539">Nucleus</keyword>
<evidence type="ECO:0000259" key="8">
    <source>
        <dbReference type="SMART" id="SM00382"/>
    </source>
</evidence>
<dbReference type="Pfam" id="PF13401">
    <property type="entry name" value="AAA_22"/>
    <property type="match status" value="1"/>
</dbReference>
<dbReference type="InterPro" id="IPR049945">
    <property type="entry name" value="AAA_22"/>
</dbReference>
<evidence type="ECO:0000256" key="5">
    <source>
        <dbReference type="ARBA" id="ARBA00023125"/>
    </source>
</evidence>
<evidence type="ECO:0000256" key="7">
    <source>
        <dbReference type="SAM" id="MobiDB-lite"/>
    </source>
</evidence>
<comment type="similarity">
    <text evidence="2">Belongs to the ORC4 family.</text>
</comment>
<feature type="domain" description="AAA+ ATPase" evidence="8">
    <location>
        <begin position="234"/>
        <end position="397"/>
    </location>
</feature>
<organism evidence="9 10">
    <name type="scientific">Candidozyma auris</name>
    <name type="common">Yeast</name>
    <name type="synonym">Candida auris</name>
    <dbReference type="NCBI Taxonomy" id="498019"/>
    <lineage>
        <taxon>Eukaryota</taxon>
        <taxon>Fungi</taxon>
        <taxon>Dikarya</taxon>
        <taxon>Ascomycota</taxon>
        <taxon>Saccharomycotina</taxon>
        <taxon>Pichiomycetes</taxon>
        <taxon>Metschnikowiaceae</taxon>
        <taxon>Candidozyma</taxon>
    </lineage>
</organism>